<protein>
    <recommendedName>
        <fullName evidence="2">Peptidase M16 C-terminal domain-containing protein</fullName>
    </recommendedName>
</protein>
<feature type="non-terminal residue" evidence="1">
    <location>
        <position position="1"/>
    </location>
</feature>
<proteinExistence type="predicted"/>
<reference evidence="1" key="1">
    <citation type="journal article" date="2014" name="Front. Microbiol.">
        <title>High frequency of phylogenetically diverse reductive dehalogenase-homologous genes in deep subseafloor sedimentary metagenomes.</title>
        <authorList>
            <person name="Kawai M."/>
            <person name="Futagami T."/>
            <person name="Toyoda A."/>
            <person name="Takaki Y."/>
            <person name="Nishi S."/>
            <person name="Hori S."/>
            <person name="Arai W."/>
            <person name="Tsubouchi T."/>
            <person name="Morono Y."/>
            <person name="Uchiyama I."/>
            <person name="Ito T."/>
            <person name="Fujiyama A."/>
            <person name="Inagaki F."/>
            <person name="Takami H."/>
        </authorList>
    </citation>
    <scope>NUCLEOTIDE SEQUENCE</scope>
    <source>
        <strain evidence="1">Expedition CK06-06</strain>
    </source>
</reference>
<dbReference type="InterPro" id="IPR011249">
    <property type="entry name" value="Metalloenz_LuxS/M16"/>
</dbReference>
<sequence length="58" mass="7013">ELFFEEKLTPGQYKDKIDEVKKEELKAIAEEIYQDNRLNIAIIGPYKKEERFKKILRI</sequence>
<name>X1MRJ1_9ZZZZ</name>
<evidence type="ECO:0008006" key="2">
    <source>
        <dbReference type="Google" id="ProtNLM"/>
    </source>
</evidence>
<dbReference type="EMBL" id="BARV01021173">
    <property type="protein sequence ID" value="GAI20656.1"/>
    <property type="molecule type" value="Genomic_DNA"/>
</dbReference>
<dbReference type="SUPFAM" id="SSF63411">
    <property type="entry name" value="LuxS/MPP-like metallohydrolase"/>
    <property type="match status" value="1"/>
</dbReference>
<dbReference type="GO" id="GO:0046872">
    <property type="term" value="F:metal ion binding"/>
    <property type="evidence" value="ECO:0007669"/>
    <property type="project" value="InterPro"/>
</dbReference>
<dbReference type="Gene3D" id="3.30.830.10">
    <property type="entry name" value="Metalloenzyme, LuxS/M16 peptidase-like"/>
    <property type="match status" value="1"/>
</dbReference>
<organism evidence="1">
    <name type="scientific">marine sediment metagenome</name>
    <dbReference type="NCBI Taxonomy" id="412755"/>
    <lineage>
        <taxon>unclassified sequences</taxon>
        <taxon>metagenomes</taxon>
        <taxon>ecological metagenomes</taxon>
    </lineage>
</organism>
<dbReference type="AlphaFoldDB" id="X1MRJ1"/>
<evidence type="ECO:0000313" key="1">
    <source>
        <dbReference type="EMBL" id="GAI20656.1"/>
    </source>
</evidence>
<accession>X1MRJ1</accession>
<comment type="caution">
    <text evidence="1">The sequence shown here is derived from an EMBL/GenBank/DDBJ whole genome shotgun (WGS) entry which is preliminary data.</text>
</comment>
<gene>
    <name evidence="1" type="ORF">S06H3_35139</name>
</gene>